<dbReference type="AlphaFoldDB" id="A0A7X8XUB8"/>
<evidence type="ECO:0000256" key="1">
    <source>
        <dbReference type="SAM" id="SignalP"/>
    </source>
</evidence>
<feature type="chain" id="PRO_5031532927" evidence="1">
    <location>
        <begin position="26"/>
        <end position="181"/>
    </location>
</feature>
<keyword evidence="1" id="KW-0732">Signal</keyword>
<name>A0A7X8XUB8_9BACT</name>
<gene>
    <name evidence="2" type="ORF">HGP29_02025</name>
</gene>
<sequence>MNNSLFKLIATVCGMWILSMSSAHAQYYDDSQMIEDPLVKPTIWAKLKEAPTDEHLWEMYFGKNLFDITPEEYQLYEVLKSDLMKVDLGFQNEQEQARINRTLAQQAVTQSDYESWTRNISLNFGQIELYFTERFKSLGSEYVPYHELYPDDEYNLTKWVDEHESRLEELEDLNAINNGDY</sequence>
<comment type="caution">
    <text evidence="2">The sequence shown here is derived from an EMBL/GenBank/DDBJ whole genome shotgun (WGS) entry which is preliminary data.</text>
</comment>
<proteinExistence type="predicted"/>
<protein>
    <submittedName>
        <fullName evidence="2">Uncharacterized protein</fullName>
    </submittedName>
</protein>
<evidence type="ECO:0000313" key="3">
    <source>
        <dbReference type="Proteomes" id="UP000585050"/>
    </source>
</evidence>
<dbReference type="RefSeq" id="WP_168880643.1">
    <property type="nucleotide sequence ID" value="NZ_JABAIL010000001.1"/>
</dbReference>
<dbReference type="Proteomes" id="UP000585050">
    <property type="component" value="Unassembled WGS sequence"/>
</dbReference>
<keyword evidence="3" id="KW-1185">Reference proteome</keyword>
<dbReference type="EMBL" id="JABAIL010000001">
    <property type="protein sequence ID" value="NLR89960.1"/>
    <property type="molecule type" value="Genomic_DNA"/>
</dbReference>
<reference evidence="2 3" key="1">
    <citation type="submission" date="2020-04" db="EMBL/GenBank/DDBJ databases">
        <title>Flammeovirga sp. SR4, a novel species isolated from seawater.</title>
        <authorList>
            <person name="Wang X."/>
        </authorList>
    </citation>
    <scope>NUCLEOTIDE SEQUENCE [LARGE SCALE GENOMIC DNA]</scope>
    <source>
        <strain evidence="2 3">SR4</strain>
    </source>
</reference>
<organism evidence="2 3">
    <name type="scientific">Flammeovirga agarivorans</name>
    <dbReference type="NCBI Taxonomy" id="2726742"/>
    <lineage>
        <taxon>Bacteria</taxon>
        <taxon>Pseudomonadati</taxon>
        <taxon>Bacteroidota</taxon>
        <taxon>Cytophagia</taxon>
        <taxon>Cytophagales</taxon>
        <taxon>Flammeovirgaceae</taxon>
        <taxon>Flammeovirga</taxon>
    </lineage>
</organism>
<evidence type="ECO:0000313" key="2">
    <source>
        <dbReference type="EMBL" id="NLR89960.1"/>
    </source>
</evidence>
<accession>A0A7X8XUB8</accession>
<feature type="signal peptide" evidence="1">
    <location>
        <begin position="1"/>
        <end position="25"/>
    </location>
</feature>